<keyword evidence="3 6" id="KW-0378">Hydrolase</keyword>
<dbReference type="InterPro" id="IPR051607">
    <property type="entry name" value="Metallo-dep_hydrolases"/>
</dbReference>
<accession>A0ABW4NAY6</accession>
<evidence type="ECO:0000256" key="1">
    <source>
        <dbReference type="ARBA" id="ARBA00001947"/>
    </source>
</evidence>
<evidence type="ECO:0000259" key="5">
    <source>
        <dbReference type="Pfam" id="PF01979"/>
    </source>
</evidence>
<dbReference type="SUPFAM" id="SSF51338">
    <property type="entry name" value="Composite domain of metallo-dependent hydrolases"/>
    <property type="match status" value="1"/>
</dbReference>
<dbReference type="InterPro" id="IPR006680">
    <property type="entry name" value="Amidohydro-rel"/>
</dbReference>
<dbReference type="EC" id="3.5.3.13" evidence="6"/>
<keyword evidence="7" id="KW-1185">Reference proteome</keyword>
<name>A0ABW4NAY6_9SPHN</name>
<protein>
    <submittedName>
        <fullName evidence="6">Formimidoylglutamate deiminase</fullName>
        <ecNumber evidence="6">3.5.3.13</ecNumber>
    </submittedName>
</protein>
<keyword evidence="4" id="KW-0862">Zinc</keyword>
<dbReference type="Pfam" id="PF01979">
    <property type="entry name" value="Amidohydro_1"/>
    <property type="match status" value="1"/>
</dbReference>
<comment type="cofactor">
    <cofactor evidence="1">
        <name>Zn(2+)</name>
        <dbReference type="ChEBI" id="CHEBI:29105"/>
    </cofactor>
</comment>
<evidence type="ECO:0000313" key="6">
    <source>
        <dbReference type="EMBL" id="MFD1787147.1"/>
    </source>
</evidence>
<dbReference type="NCBIfam" id="NF006681">
    <property type="entry name" value="PRK09229.1-2"/>
    <property type="match status" value="1"/>
</dbReference>
<dbReference type="Gene3D" id="3.20.20.140">
    <property type="entry name" value="Metal-dependent hydrolases"/>
    <property type="match status" value="1"/>
</dbReference>
<organism evidence="6 7">
    <name type="scientific">Sphingomonas floccifaciens</name>
    <dbReference type="NCBI Taxonomy" id="1844115"/>
    <lineage>
        <taxon>Bacteria</taxon>
        <taxon>Pseudomonadati</taxon>
        <taxon>Pseudomonadota</taxon>
        <taxon>Alphaproteobacteria</taxon>
        <taxon>Sphingomonadales</taxon>
        <taxon>Sphingomonadaceae</taxon>
        <taxon>Sphingomonas</taxon>
    </lineage>
</organism>
<dbReference type="Proteomes" id="UP001597283">
    <property type="component" value="Unassembled WGS sequence"/>
</dbReference>
<dbReference type="InterPro" id="IPR032466">
    <property type="entry name" value="Metal_Hydrolase"/>
</dbReference>
<dbReference type="PANTHER" id="PTHR11271">
    <property type="entry name" value="GUANINE DEAMINASE"/>
    <property type="match status" value="1"/>
</dbReference>
<evidence type="ECO:0000256" key="3">
    <source>
        <dbReference type="ARBA" id="ARBA00022801"/>
    </source>
</evidence>
<dbReference type="NCBIfam" id="TIGR02022">
    <property type="entry name" value="hutF"/>
    <property type="match status" value="1"/>
</dbReference>
<feature type="domain" description="Amidohydrolase-related" evidence="5">
    <location>
        <begin position="46"/>
        <end position="418"/>
    </location>
</feature>
<sequence length="443" mass="47590">MPTFFFDRWLSPSEWEQAVRITVTDGRIVDAIPNATRESGDEHHAIALPGLPNLHSHAFQRGMAGLAEHAEGSVDSFWTWREAMYRFVDRLTPDDLHAIAAMAQVEMLEGGFTRVGEFHYLHHAPDGTPYADPAAMAVALAAAAGETGIGLTLLPVYYAQSGFGGAAPTHGQRRFVYGLDGFARLLDASISAVSPLPDAVVGVAPHSLRAVTPTDLATLPTLTTGPVHIHVAEQMKEVDDCIAWSGARPVEWLLDHADVDPRWCLVHATHMTEIETERAARTGAVAGLCPITEANLGDGIFPAVEWQAAGGRFGIGSDSNMLIDATEELRLLDYGQRLTRRVRNPLAGRGSSGARLYRDALAGGTQALAAPGDAADFMTLDPNHPALVGRDGDALLDALVFAAGRGAIDGVWRRGRQVVAGGRHVSRDRIAERYRVTLSRLLA</sequence>
<dbReference type="GO" id="GO:0050416">
    <property type="term" value="F:formimidoylglutamate deiminase activity"/>
    <property type="evidence" value="ECO:0007669"/>
    <property type="project" value="UniProtKB-EC"/>
</dbReference>
<dbReference type="SUPFAM" id="SSF51556">
    <property type="entry name" value="Metallo-dependent hydrolases"/>
    <property type="match status" value="1"/>
</dbReference>
<dbReference type="NCBIfam" id="NF006684">
    <property type="entry name" value="PRK09229.1-5"/>
    <property type="match status" value="1"/>
</dbReference>
<evidence type="ECO:0000256" key="2">
    <source>
        <dbReference type="ARBA" id="ARBA00022723"/>
    </source>
</evidence>
<proteinExistence type="predicted"/>
<comment type="caution">
    <text evidence="6">The sequence shown here is derived from an EMBL/GenBank/DDBJ whole genome shotgun (WGS) entry which is preliminary data.</text>
</comment>
<evidence type="ECO:0000313" key="7">
    <source>
        <dbReference type="Proteomes" id="UP001597283"/>
    </source>
</evidence>
<dbReference type="InterPro" id="IPR010252">
    <property type="entry name" value="HutF"/>
</dbReference>
<dbReference type="InterPro" id="IPR011059">
    <property type="entry name" value="Metal-dep_hydrolase_composite"/>
</dbReference>
<reference evidence="7" key="1">
    <citation type="journal article" date="2019" name="Int. J. Syst. Evol. Microbiol.">
        <title>The Global Catalogue of Microorganisms (GCM) 10K type strain sequencing project: providing services to taxonomists for standard genome sequencing and annotation.</title>
        <authorList>
            <consortium name="The Broad Institute Genomics Platform"/>
            <consortium name="The Broad Institute Genome Sequencing Center for Infectious Disease"/>
            <person name="Wu L."/>
            <person name="Ma J."/>
        </authorList>
    </citation>
    <scope>NUCLEOTIDE SEQUENCE [LARGE SCALE GENOMIC DNA]</scope>
    <source>
        <strain evidence="7">Q85</strain>
    </source>
</reference>
<dbReference type="RefSeq" id="WP_380939515.1">
    <property type="nucleotide sequence ID" value="NZ_JBHUFC010000002.1"/>
</dbReference>
<dbReference type="PANTHER" id="PTHR11271:SF48">
    <property type="entry name" value="AMIDOHYDROLASE-RELATED DOMAIN-CONTAINING PROTEIN"/>
    <property type="match status" value="1"/>
</dbReference>
<dbReference type="EMBL" id="JBHUFC010000002">
    <property type="protein sequence ID" value="MFD1787147.1"/>
    <property type="molecule type" value="Genomic_DNA"/>
</dbReference>
<gene>
    <name evidence="6" type="ORF">ACFSC3_06155</name>
</gene>
<keyword evidence="2" id="KW-0479">Metal-binding</keyword>
<dbReference type="Gene3D" id="2.30.40.10">
    <property type="entry name" value="Urease, subunit C, domain 1"/>
    <property type="match status" value="1"/>
</dbReference>
<evidence type="ECO:0000256" key="4">
    <source>
        <dbReference type="ARBA" id="ARBA00022833"/>
    </source>
</evidence>
<dbReference type="NCBIfam" id="NF006683">
    <property type="entry name" value="PRK09229.1-4"/>
    <property type="match status" value="1"/>
</dbReference>